<name>A0A2R5FLU9_NOSCO</name>
<dbReference type="Proteomes" id="UP000245124">
    <property type="component" value="Unassembled WGS sequence"/>
</dbReference>
<sequence length="46" mass="5310">MVAKKLTFVMNPDAYRIVVLNASQLPNSREFSYEPVQPVQKIDRES</sequence>
<comment type="caution">
    <text evidence="1">The sequence shown here is derived from an EMBL/GenBank/DDBJ whole genome shotgun (WGS) entry which is preliminary data.</text>
</comment>
<dbReference type="AlphaFoldDB" id="A0A2R5FLU9"/>
<accession>A0A2R5FLU9</accession>
<evidence type="ECO:0000313" key="2">
    <source>
        <dbReference type="Proteomes" id="UP000245124"/>
    </source>
</evidence>
<proteinExistence type="predicted"/>
<evidence type="ECO:0000313" key="1">
    <source>
        <dbReference type="EMBL" id="GBG19767.1"/>
    </source>
</evidence>
<gene>
    <name evidence="1" type="ORF">NIES4072_34360</name>
</gene>
<protein>
    <submittedName>
        <fullName evidence="1">Uncharacterized protein</fullName>
    </submittedName>
</protein>
<dbReference type="EMBL" id="BDUD01000001">
    <property type="protein sequence ID" value="GBG19767.1"/>
    <property type="molecule type" value="Genomic_DNA"/>
</dbReference>
<keyword evidence="2" id="KW-1185">Reference proteome</keyword>
<organism evidence="1 2">
    <name type="scientific">Nostoc commune NIES-4072</name>
    <dbReference type="NCBI Taxonomy" id="2005467"/>
    <lineage>
        <taxon>Bacteria</taxon>
        <taxon>Bacillati</taxon>
        <taxon>Cyanobacteriota</taxon>
        <taxon>Cyanophyceae</taxon>
        <taxon>Nostocales</taxon>
        <taxon>Nostocaceae</taxon>
        <taxon>Nostoc</taxon>
    </lineage>
</organism>
<reference evidence="1 2" key="1">
    <citation type="submission" date="2017-06" db="EMBL/GenBank/DDBJ databases">
        <title>Genome sequencing of cyanobaciteial culture collection at National Institute for Environmental Studies (NIES).</title>
        <authorList>
            <person name="Hirose Y."/>
            <person name="Shimura Y."/>
            <person name="Fujisawa T."/>
            <person name="Nakamura Y."/>
            <person name="Kawachi M."/>
        </authorList>
    </citation>
    <scope>NUCLEOTIDE SEQUENCE [LARGE SCALE GENOMIC DNA]</scope>
    <source>
        <strain evidence="1 2">NIES-4072</strain>
    </source>
</reference>